<comment type="caution">
    <text evidence="3">The sequence shown here is derived from an EMBL/GenBank/DDBJ whole genome shotgun (WGS) entry which is preliminary data.</text>
</comment>
<evidence type="ECO:0000256" key="1">
    <source>
        <dbReference type="SAM" id="MobiDB-lite"/>
    </source>
</evidence>
<dbReference type="Proteomes" id="UP001228376">
    <property type="component" value="Unassembled WGS sequence"/>
</dbReference>
<evidence type="ECO:0000313" key="3">
    <source>
        <dbReference type="EMBL" id="MDY0406464.1"/>
    </source>
</evidence>
<reference evidence="3 4" key="1">
    <citation type="submission" date="2023-10" db="EMBL/GenBank/DDBJ databases">
        <title>179-bfca-hs.</title>
        <authorList>
            <person name="Miliotis G."/>
            <person name="Sengupta P."/>
            <person name="Hameed A."/>
            <person name="Chuvochina M."/>
            <person name="Mcdonagh F."/>
            <person name="Simpson A.C."/>
            <person name="Singh N.K."/>
            <person name="Rekha P.D."/>
            <person name="Raman K."/>
            <person name="Hugenholtz P."/>
            <person name="Venkateswaran K."/>
        </authorList>
    </citation>
    <scope>NUCLEOTIDE SEQUENCE [LARGE SCALE GENOMIC DNA]</scope>
    <source>
        <strain evidence="3 4">179-BFC-A-HS</strain>
    </source>
</reference>
<feature type="region of interest" description="Disordered" evidence="1">
    <location>
        <begin position="28"/>
        <end position="54"/>
    </location>
</feature>
<proteinExistence type="predicted"/>
<evidence type="ECO:0008006" key="5">
    <source>
        <dbReference type="Google" id="ProtNLM"/>
    </source>
</evidence>
<sequence length="342" mass="38755">MRGISKKLLMGFMLLILCTVAAACSDNASKDNDTDKVKAEEKADKDKTKEKKDAIPSDEELFAVVDASLQALKDKDIDAYMDTGHSESPVFDTTKQQLEEIIDLDLSTEISDMKVVEKTADKAKVSFVQRAMANEPLPEFRNNEVRGYHELRPDNGKWKIYLSQIEDVTYLDEDGNPIDEEDSAQADGDAKMEGKYADKLKNVQFNWDIPMKLVNYEEDEDYAGADFEITNDEFEGINPSMEFLANTKGVITPKQWIQLVKDQFKQNEGKGKIKVNGFDTTENETMIELTFKDANFVLDQAQIGRAFFKGNDLIIVNFVTVEQSEIPKDTKKELIKLLKKVK</sequence>
<feature type="signal peptide" evidence="2">
    <location>
        <begin position="1"/>
        <end position="23"/>
    </location>
</feature>
<keyword evidence="2" id="KW-0732">Signal</keyword>
<accession>A0ABU5CJG7</accession>
<keyword evidence="4" id="KW-1185">Reference proteome</keyword>
<dbReference type="RefSeq" id="WP_306066566.1">
    <property type="nucleotide sequence ID" value="NZ_JAROCA020000002.1"/>
</dbReference>
<name>A0ABU5CJG7_9BACI</name>
<feature type="chain" id="PRO_5047023265" description="Lipoprotein" evidence="2">
    <location>
        <begin position="24"/>
        <end position="342"/>
    </location>
</feature>
<gene>
    <name evidence="3" type="ORF">P5G51_014815</name>
</gene>
<organism evidence="3 4">
    <name type="scientific">Tigheibacillus jepli</name>
    <dbReference type="NCBI Taxonomy" id="3035914"/>
    <lineage>
        <taxon>Bacteria</taxon>
        <taxon>Bacillati</taxon>
        <taxon>Bacillota</taxon>
        <taxon>Bacilli</taxon>
        <taxon>Bacillales</taxon>
        <taxon>Bacillaceae</taxon>
        <taxon>Tigheibacillus</taxon>
    </lineage>
</organism>
<protein>
    <recommendedName>
        <fullName evidence="5">Lipoprotein</fullName>
    </recommendedName>
</protein>
<dbReference type="EMBL" id="JAROCA020000002">
    <property type="protein sequence ID" value="MDY0406464.1"/>
    <property type="molecule type" value="Genomic_DNA"/>
</dbReference>
<dbReference type="PROSITE" id="PS51257">
    <property type="entry name" value="PROKAR_LIPOPROTEIN"/>
    <property type="match status" value="1"/>
</dbReference>
<evidence type="ECO:0000256" key="2">
    <source>
        <dbReference type="SAM" id="SignalP"/>
    </source>
</evidence>
<evidence type="ECO:0000313" key="4">
    <source>
        <dbReference type="Proteomes" id="UP001228376"/>
    </source>
</evidence>